<evidence type="ECO:0000256" key="6">
    <source>
        <dbReference type="ARBA" id="ARBA00022777"/>
    </source>
</evidence>
<evidence type="ECO:0000313" key="12">
    <source>
        <dbReference type="Proteomes" id="UP000027466"/>
    </source>
</evidence>
<evidence type="ECO:0000256" key="5">
    <source>
        <dbReference type="ARBA" id="ARBA00022741"/>
    </source>
</evidence>
<dbReference type="EC" id="2.7.13.3" evidence="2"/>
<name>A0A069PRW9_9BURK</name>
<dbReference type="PANTHER" id="PTHR43065:SF10">
    <property type="entry name" value="PEROXIDE STRESS-ACTIVATED HISTIDINE KINASE MAK3"/>
    <property type="match status" value="1"/>
</dbReference>
<evidence type="ECO:0000256" key="7">
    <source>
        <dbReference type="ARBA" id="ARBA00022840"/>
    </source>
</evidence>
<dbReference type="InterPro" id="IPR035965">
    <property type="entry name" value="PAS-like_dom_sf"/>
</dbReference>
<dbReference type="InterPro" id="IPR013656">
    <property type="entry name" value="PAS_4"/>
</dbReference>
<feature type="domain" description="PAS" evidence="10">
    <location>
        <begin position="5"/>
        <end position="49"/>
    </location>
</feature>
<dbReference type="STRING" id="60547.GCA_000751215_00630"/>
<dbReference type="AlphaFoldDB" id="A0A069PRW9"/>
<feature type="domain" description="PAS" evidence="10">
    <location>
        <begin position="132"/>
        <end position="201"/>
    </location>
</feature>
<dbReference type="InterPro" id="IPR003661">
    <property type="entry name" value="HisK_dim/P_dom"/>
</dbReference>
<dbReference type="InterPro" id="IPR036097">
    <property type="entry name" value="HisK_dim/P_sf"/>
</dbReference>
<keyword evidence="3" id="KW-0597">Phosphoprotein</keyword>
<dbReference type="EMBL" id="JFHC01000015">
    <property type="protein sequence ID" value="KDR42604.1"/>
    <property type="molecule type" value="Genomic_DNA"/>
</dbReference>
<dbReference type="PRINTS" id="PR00344">
    <property type="entry name" value="BCTRLSENSOR"/>
</dbReference>
<keyword evidence="8" id="KW-0902">Two-component regulatory system</keyword>
<proteinExistence type="predicted"/>
<dbReference type="PANTHER" id="PTHR43065">
    <property type="entry name" value="SENSOR HISTIDINE KINASE"/>
    <property type="match status" value="1"/>
</dbReference>
<evidence type="ECO:0000256" key="1">
    <source>
        <dbReference type="ARBA" id="ARBA00000085"/>
    </source>
</evidence>
<comment type="catalytic activity">
    <reaction evidence="1">
        <text>ATP + protein L-histidine = ADP + protein N-phospho-L-histidine.</text>
        <dbReference type="EC" id="2.7.13.3"/>
    </reaction>
</comment>
<keyword evidence="12" id="KW-1185">Reference proteome</keyword>
<keyword evidence="6 11" id="KW-0418">Kinase</keyword>
<keyword evidence="4" id="KW-0808">Transferase</keyword>
<dbReference type="Pfam" id="PF02518">
    <property type="entry name" value="HATPase_c"/>
    <property type="match status" value="1"/>
</dbReference>
<dbReference type="SUPFAM" id="SSF55785">
    <property type="entry name" value="PYP-like sensor domain (PAS domain)"/>
    <property type="match status" value="2"/>
</dbReference>
<sequence>MEFPAEADFRLLLDALNQCVLLHDARTKAIVWANRAACVALGFTVDELLPLKAHDMTRDDLRYRREIAVSAMDRSITQGPQSYEWCYRSRAGVDMLSEAVATFVPLCERAVVMVQFRDISAEDAMRHKLRGYETRLREYMQDLGEGVAVITPRGKAGYISESGRRVLGLAPGAWLGTALDYCIPADRDRLVAQLRGATSRHSTPAQRYRITRRDGVERWLRITCRRVNIDDELNGVLVHFRDVSDEIAMEEARRVEARMLEYAGRYNAMGEMATAIAHELSQPLAAIRNFIEGAIQRLNQPNAVESAIWGLRAADRQAEHAAHVIKSVREFIVKRKPAETQADLRDVLADVAYFIELRARDEDVAVKIEQCDKPLPIRCERVLIGQVILNLAFNAVEALTGAKTTGGTVTLATSMNGVAAEVHVIDNGPGVPDDALERLFDGFSSSKAGGNGIGLSLCKNIVSRHDGRIWARRPETGGLECCFALPLSPRP</sequence>
<accession>A0A069PRW9</accession>
<dbReference type="Pfam" id="PF13426">
    <property type="entry name" value="PAS_9"/>
    <property type="match status" value="1"/>
</dbReference>
<comment type="caution">
    <text evidence="11">The sequence shown here is derived from an EMBL/GenBank/DDBJ whole genome shotgun (WGS) entry which is preliminary data.</text>
</comment>
<dbReference type="SUPFAM" id="SSF55874">
    <property type="entry name" value="ATPase domain of HSP90 chaperone/DNA topoisomerase II/histidine kinase"/>
    <property type="match status" value="1"/>
</dbReference>
<dbReference type="InterPro" id="IPR003594">
    <property type="entry name" value="HATPase_dom"/>
</dbReference>
<dbReference type="SMART" id="SM00091">
    <property type="entry name" value="PAS"/>
    <property type="match status" value="2"/>
</dbReference>
<dbReference type="InterPro" id="IPR004358">
    <property type="entry name" value="Sig_transdc_His_kin-like_C"/>
</dbReference>
<feature type="domain" description="Histidine kinase" evidence="9">
    <location>
        <begin position="275"/>
        <end position="489"/>
    </location>
</feature>
<dbReference type="CDD" id="cd00082">
    <property type="entry name" value="HisKA"/>
    <property type="match status" value="1"/>
</dbReference>
<dbReference type="SMART" id="SM00387">
    <property type="entry name" value="HATPase_c"/>
    <property type="match status" value="1"/>
</dbReference>
<dbReference type="Gene3D" id="3.30.450.20">
    <property type="entry name" value="PAS domain"/>
    <property type="match status" value="2"/>
</dbReference>
<dbReference type="InterPro" id="IPR036890">
    <property type="entry name" value="HATPase_C_sf"/>
</dbReference>
<dbReference type="GO" id="GO:0005524">
    <property type="term" value="F:ATP binding"/>
    <property type="evidence" value="ECO:0007669"/>
    <property type="project" value="UniProtKB-KW"/>
</dbReference>
<dbReference type="InterPro" id="IPR000014">
    <property type="entry name" value="PAS"/>
</dbReference>
<dbReference type="InterPro" id="IPR005467">
    <property type="entry name" value="His_kinase_dom"/>
</dbReference>
<dbReference type="Pfam" id="PF08448">
    <property type="entry name" value="PAS_4"/>
    <property type="match status" value="1"/>
</dbReference>
<gene>
    <name evidence="11" type="ORF">BG61_08490</name>
</gene>
<dbReference type="RefSeq" id="WP_035925674.1">
    <property type="nucleotide sequence ID" value="NZ_CADFFX010000021.1"/>
</dbReference>
<protein>
    <recommendedName>
        <fullName evidence="2">histidine kinase</fullName>
        <ecNumber evidence="2">2.7.13.3</ecNumber>
    </recommendedName>
</protein>
<evidence type="ECO:0000256" key="2">
    <source>
        <dbReference type="ARBA" id="ARBA00012438"/>
    </source>
</evidence>
<dbReference type="CDD" id="cd00130">
    <property type="entry name" value="PAS"/>
    <property type="match status" value="1"/>
</dbReference>
<dbReference type="NCBIfam" id="TIGR00229">
    <property type="entry name" value="sensory_box"/>
    <property type="match status" value="1"/>
</dbReference>
<evidence type="ECO:0000259" key="9">
    <source>
        <dbReference type="PROSITE" id="PS50109"/>
    </source>
</evidence>
<evidence type="ECO:0000256" key="4">
    <source>
        <dbReference type="ARBA" id="ARBA00022679"/>
    </source>
</evidence>
<dbReference type="PROSITE" id="PS50112">
    <property type="entry name" value="PAS"/>
    <property type="match status" value="2"/>
</dbReference>
<dbReference type="Gene3D" id="1.10.287.130">
    <property type="match status" value="1"/>
</dbReference>
<dbReference type="Proteomes" id="UP000027466">
    <property type="component" value="Unassembled WGS sequence"/>
</dbReference>
<organism evidence="11 12">
    <name type="scientific">Caballeronia glathei</name>
    <dbReference type="NCBI Taxonomy" id="60547"/>
    <lineage>
        <taxon>Bacteria</taxon>
        <taxon>Pseudomonadati</taxon>
        <taxon>Pseudomonadota</taxon>
        <taxon>Betaproteobacteria</taxon>
        <taxon>Burkholderiales</taxon>
        <taxon>Burkholderiaceae</taxon>
        <taxon>Caballeronia</taxon>
    </lineage>
</organism>
<keyword evidence="5" id="KW-0547">Nucleotide-binding</keyword>
<keyword evidence="7" id="KW-0067">ATP-binding</keyword>
<evidence type="ECO:0000259" key="10">
    <source>
        <dbReference type="PROSITE" id="PS50112"/>
    </source>
</evidence>
<dbReference type="Gene3D" id="3.30.565.10">
    <property type="entry name" value="Histidine kinase-like ATPase, C-terminal domain"/>
    <property type="match status" value="1"/>
</dbReference>
<evidence type="ECO:0000313" key="11">
    <source>
        <dbReference type="EMBL" id="KDR42604.1"/>
    </source>
</evidence>
<dbReference type="SUPFAM" id="SSF47384">
    <property type="entry name" value="Homodimeric domain of signal transducing histidine kinase"/>
    <property type="match status" value="1"/>
</dbReference>
<dbReference type="PROSITE" id="PS50109">
    <property type="entry name" value="HIS_KIN"/>
    <property type="match status" value="1"/>
</dbReference>
<dbReference type="GO" id="GO:0000155">
    <property type="term" value="F:phosphorelay sensor kinase activity"/>
    <property type="evidence" value="ECO:0007669"/>
    <property type="project" value="InterPro"/>
</dbReference>
<evidence type="ECO:0000256" key="8">
    <source>
        <dbReference type="ARBA" id="ARBA00023012"/>
    </source>
</evidence>
<reference evidence="11 12" key="1">
    <citation type="submission" date="2014-03" db="EMBL/GenBank/DDBJ databases">
        <title>Draft Genome Sequences of Four Burkholderia Strains.</title>
        <authorList>
            <person name="Liu X.Y."/>
            <person name="Li C.X."/>
            <person name="Xu J.H."/>
        </authorList>
    </citation>
    <scope>NUCLEOTIDE SEQUENCE [LARGE SCALE GENOMIC DNA]</scope>
    <source>
        <strain evidence="11 12">DSM 50014</strain>
    </source>
</reference>
<evidence type="ECO:0000256" key="3">
    <source>
        <dbReference type="ARBA" id="ARBA00022553"/>
    </source>
</evidence>